<dbReference type="InterPro" id="IPR029052">
    <property type="entry name" value="Metallo-depent_PP-like"/>
</dbReference>
<dbReference type="PANTHER" id="PTHR30337:SF0">
    <property type="entry name" value="NUCLEASE SBCCD SUBUNIT D"/>
    <property type="match status" value="1"/>
</dbReference>
<keyword evidence="3" id="KW-0540">Nuclease</keyword>
<gene>
    <name evidence="7" type="ORF">H9815_05755</name>
</gene>
<name>A0A9D2EDA2_9MICO</name>
<sequence length="399" mass="42293">MRFLHTADWQLGMTRHFLDADAQARFTAARTDVIARIGQLAEAEGCEFVLVCGDVFESNALPRRVVARACEAMRAISVPVYLLPGNHDPLDAASIYDSVAFTDAAPEHVHVLRSTEPVAVGEGVQILPAPWTSKRPTADALAPALAHLGEAADGGSTAGEVDRTRAGAQPGGAGVVRIVAGHGAVDTLSPDAHDPALIRTAGLLELLRTGQISYVALGDRHSTTEVAPGIAYSGAPEVTDFIETDPGNVLVVDVSDADVSTTSHRLGTWSFCDLQFDVNSGEEVTAMDRALAELTDKSRTVVRLALRGTLTLTEHAEMEAVLERHQQTFASVRVWQRHTDVAVHVTDEDLLQLGVGGFVEEAVAELAASATTTAGGDEDREVARDSLALLYRLAGGGKR</sequence>
<reference evidence="7" key="1">
    <citation type="journal article" date="2021" name="PeerJ">
        <title>Extensive microbial diversity within the chicken gut microbiome revealed by metagenomics and culture.</title>
        <authorList>
            <person name="Gilroy R."/>
            <person name="Ravi A."/>
            <person name="Getino M."/>
            <person name="Pursley I."/>
            <person name="Horton D.L."/>
            <person name="Alikhan N.F."/>
            <person name="Baker D."/>
            <person name="Gharbi K."/>
            <person name="Hall N."/>
            <person name="Watson M."/>
            <person name="Adriaenssens E.M."/>
            <person name="Foster-Nyarko E."/>
            <person name="Jarju S."/>
            <person name="Secka A."/>
            <person name="Antonio M."/>
            <person name="Oren A."/>
            <person name="Chaudhuri R.R."/>
            <person name="La Ragione R."/>
            <person name="Hildebrand F."/>
            <person name="Pallen M.J."/>
        </authorList>
    </citation>
    <scope>NUCLEOTIDE SEQUENCE</scope>
    <source>
        <strain evidence="7">ChiGjej4B4-7305</strain>
    </source>
</reference>
<reference evidence="7" key="2">
    <citation type="submission" date="2021-04" db="EMBL/GenBank/DDBJ databases">
        <authorList>
            <person name="Gilroy R."/>
        </authorList>
    </citation>
    <scope>NUCLEOTIDE SEQUENCE</scope>
    <source>
        <strain evidence="7">ChiGjej4B4-7305</strain>
    </source>
</reference>
<evidence type="ECO:0000256" key="4">
    <source>
        <dbReference type="ARBA" id="ARBA00022801"/>
    </source>
</evidence>
<comment type="caution">
    <text evidence="7">The sequence shown here is derived from an EMBL/GenBank/DDBJ whole genome shotgun (WGS) entry which is preliminary data.</text>
</comment>
<keyword evidence="5 7" id="KW-0269">Exonuclease</keyword>
<evidence type="ECO:0000256" key="2">
    <source>
        <dbReference type="ARBA" id="ARBA00013365"/>
    </source>
</evidence>
<keyword evidence="4" id="KW-0378">Hydrolase</keyword>
<dbReference type="InterPro" id="IPR004843">
    <property type="entry name" value="Calcineurin-like_PHP"/>
</dbReference>
<evidence type="ECO:0000259" key="6">
    <source>
        <dbReference type="Pfam" id="PF00149"/>
    </source>
</evidence>
<evidence type="ECO:0000256" key="1">
    <source>
        <dbReference type="ARBA" id="ARBA00010555"/>
    </source>
</evidence>
<dbReference type="Proteomes" id="UP000824037">
    <property type="component" value="Unassembled WGS sequence"/>
</dbReference>
<protein>
    <recommendedName>
        <fullName evidence="2">Nuclease SbcCD subunit D</fullName>
    </recommendedName>
</protein>
<dbReference type="InterPro" id="IPR050535">
    <property type="entry name" value="DNA_Repair-Maintenance_Comp"/>
</dbReference>
<dbReference type="Pfam" id="PF00149">
    <property type="entry name" value="Metallophos"/>
    <property type="match status" value="1"/>
</dbReference>
<dbReference type="GO" id="GO:0004527">
    <property type="term" value="F:exonuclease activity"/>
    <property type="evidence" value="ECO:0007669"/>
    <property type="project" value="UniProtKB-KW"/>
</dbReference>
<dbReference type="InterPro" id="IPR014577">
    <property type="entry name" value="UCP033093_metalloPase"/>
</dbReference>
<dbReference type="CDD" id="cd00840">
    <property type="entry name" value="MPP_Mre11_N"/>
    <property type="match status" value="1"/>
</dbReference>
<dbReference type="SUPFAM" id="SSF56300">
    <property type="entry name" value="Metallo-dependent phosphatases"/>
    <property type="match status" value="1"/>
</dbReference>
<dbReference type="PANTHER" id="PTHR30337">
    <property type="entry name" value="COMPONENT OF ATP-DEPENDENT DSDNA EXONUCLEASE"/>
    <property type="match status" value="1"/>
</dbReference>
<evidence type="ECO:0000256" key="5">
    <source>
        <dbReference type="ARBA" id="ARBA00022839"/>
    </source>
</evidence>
<proteinExistence type="inferred from homology"/>
<dbReference type="InterPro" id="IPR041796">
    <property type="entry name" value="Mre11_N"/>
</dbReference>
<dbReference type="Gene3D" id="3.60.21.10">
    <property type="match status" value="1"/>
</dbReference>
<dbReference type="AlphaFoldDB" id="A0A9D2EDA2"/>
<evidence type="ECO:0000313" key="8">
    <source>
        <dbReference type="Proteomes" id="UP000824037"/>
    </source>
</evidence>
<dbReference type="PIRSF" id="PIRSF033093">
    <property type="entry name" value="UCP_ML1119"/>
    <property type="match status" value="1"/>
</dbReference>
<evidence type="ECO:0000256" key="3">
    <source>
        <dbReference type="ARBA" id="ARBA00022722"/>
    </source>
</evidence>
<comment type="similarity">
    <text evidence="1">Belongs to the SbcD family.</text>
</comment>
<dbReference type="EMBL" id="DXBY01000093">
    <property type="protein sequence ID" value="HIZ35262.1"/>
    <property type="molecule type" value="Genomic_DNA"/>
</dbReference>
<accession>A0A9D2EDA2</accession>
<evidence type="ECO:0000313" key="7">
    <source>
        <dbReference type="EMBL" id="HIZ35262.1"/>
    </source>
</evidence>
<feature type="domain" description="Calcineurin-like phosphoesterase" evidence="6">
    <location>
        <begin position="1"/>
        <end position="96"/>
    </location>
</feature>
<organism evidence="7 8">
    <name type="scientific">Candidatus Ruania gallistercoris</name>
    <dbReference type="NCBI Taxonomy" id="2838746"/>
    <lineage>
        <taxon>Bacteria</taxon>
        <taxon>Bacillati</taxon>
        <taxon>Actinomycetota</taxon>
        <taxon>Actinomycetes</taxon>
        <taxon>Micrococcales</taxon>
        <taxon>Ruaniaceae</taxon>
        <taxon>Ruania</taxon>
    </lineage>
</organism>